<dbReference type="CDD" id="cd00593">
    <property type="entry name" value="RIBOc"/>
    <property type="match status" value="1"/>
</dbReference>
<evidence type="ECO:0000256" key="8">
    <source>
        <dbReference type="SAM" id="MobiDB-lite"/>
    </source>
</evidence>
<gene>
    <name evidence="12" type="ORF">PUMCH_003349</name>
</gene>
<keyword evidence="9" id="KW-0732">Signal</keyword>
<dbReference type="GO" id="GO:0003725">
    <property type="term" value="F:double-stranded RNA binding"/>
    <property type="evidence" value="ECO:0007669"/>
    <property type="project" value="InterPro"/>
</dbReference>
<dbReference type="GO" id="GO:0034475">
    <property type="term" value="P:U4 snRNA 3'-end processing"/>
    <property type="evidence" value="ECO:0007669"/>
    <property type="project" value="UniProtKB-ARBA"/>
</dbReference>
<evidence type="ECO:0000256" key="4">
    <source>
        <dbReference type="ARBA" id="ARBA00022759"/>
    </source>
</evidence>
<dbReference type="SUPFAM" id="SSF54768">
    <property type="entry name" value="dsRNA-binding domain-like"/>
    <property type="match status" value="2"/>
</dbReference>
<evidence type="ECO:0000259" key="11">
    <source>
        <dbReference type="PROSITE" id="PS50142"/>
    </source>
</evidence>
<dbReference type="PROSITE" id="PS00517">
    <property type="entry name" value="RNASE_3_1"/>
    <property type="match status" value="1"/>
</dbReference>
<dbReference type="AlphaFoldDB" id="A0AAX4HBX6"/>
<dbReference type="RefSeq" id="XP_062878388.1">
    <property type="nucleotide sequence ID" value="XM_063022318.1"/>
</dbReference>
<accession>A0AAX4HBX6</accession>
<keyword evidence="4" id="KW-0255">Endonuclease</keyword>
<dbReference type="GO" id="GO:0034963">
    <property type="term" value="P:box C/D sno(s)RNA processing"/>
    <property type="evidence" value="ECO:0007669"/>
    <property type="project" value="UniProtKB-ARBA"/>
</dbReference>
<reference evidence="12 13" key="1">
    <citation type="submission" date="2023-10" db="EMBL/GenBank/DDBJ databases">
        <title>Draft Genome Sequence of Candida saopaulonensis from a very Premature Infant with Sepsis.</title>
        <authorList>
            <person name="Ning Y."/>
            <person name="Dai R."/>
            <person name="Xiao M."/>
            <person name="Xu Y."/>
            <person name="Yan Q."/>
            <person name="Zhang L."/>
        </authorList>
    </citation>
    <scope>NUCLEOTIDE SEQUENCE [LARGE SCALE GENOMIC DNA]</scope>
    <source>
        <strain evidence="12 13">19XY460</strain>
    </source>
</reference>
<dbReference type="EMBL" id="CP138897">
    <property type="protein sequence ID" value="WPK26006.1"/>
    <property type="molecule type" value="Genomic_DNA"/>
</dbReference>
<name>A0AAX4HBX6_9ASCO</name>
<feature type="signal peptide" evidence="9">
    <location>
        <begin position="1"/>
        <end position="29"/>
    </location>
</feature>
<feature type="domain" description="RNase III" evidence="11">
    <location>
        <begin position="237"/>
        <end position="354"/>
    </location>
</feature>
<proteinExistence type="predicted"/>
<dbReference type="InterPro" id="IPR044449">
    <property type="entry name" value="Rnt1/Pac1_DSRM_fungi"/>
</dbReference>
<dbReference type="CDD" id="cd19876">
    <property type="entry name" value="DSRM_RNT1p-like"/>
    <property type="match status" value="1"/>
</dbReference>
<dbReference type="EC" id="3.1.26.3" evidence="2"/>
<evidence type="ECO:0000256" key="9">
    <source>
        <dbReference type="SAM" id="SignalP"/>
    </source>
</evidence>
<feature type="compositionally biased region" description="Polar residues" evidence="8">
    <location>
        <begin position="199"/>
        <end position="208"/>
    </location>
</feature>
<keyword evidence="6 7" id="KW-0694">RNA-binding</keyword>
<dbReference type="InterPro" id="IPR036389">
    <property type="entry name" value="RNase_III_sf"/>
</dbReference>
<dbReference type="Pfam" id="PF00035">
    <property type="entry name" value="dsrm"/>
    <property type="match status" value="2"/>
</dbReference>
<keyword evidence="5" id="KW-0378">Hydrolase</keyword>
<dbReference type="PROSITE" id="PS50137">
    <property type="entry name" value="DS_RBD"/>
    <property type="match status" value="1"/>
</dbReference>
<sequence>MRFANFNLFSLSILSRYLLMGMPSHLVRYNHIAVHKKICNKKAEHTNNMSLDPANLKDFLATLTGQEVVPAKSNKKMKLDPSVSSQPTLDSEFGLGNLNKLEHCARTLQKAIRTIVDEAPDLSKLEELKNSKDLDQFAAQDIKENHLLHLICDLKTQYQKGNLKVFDRILENKFFNSASLDTTSDTYPHKTPSGRKQNENSSASTKEYSSLSKPRKHKSSSSSSGLPDLPEIYNPRLHSRVFSHKSMNANKTYLAEEEIILLNNERLEFLGDSVLHFVTTRILYDRFPLVNEGFLSTWRATLVCNKTLAEWSTKYGFDGKLRSKVDNSAFITGKQKITADIFEAYVGALAIDRDYDLMPIKDWLTQLMAPILAKAEVELKKNSPINKDAKSQLYSLIGSALMHPSYKVTSEASTFNGAFSVECCMGDDVLGSGTASNLKDAGLRAAMNALSHKDKIEKYVRMRLQTDRSVSRIKSSDSSADPTAGSGTSQPQEKSKFPLVADKTVLGNKFAKNEVYAFLNQAVGVKPDYKSSYDSENKRYICEFKILDVTLAIAYDTSKKNAESRAATMILQNKHLLQEMMNLVA</sequence>
<dbReference type="InterPro" id="IPR014720">
    <property type="entry name" value="dsRBD_dom"/>
</dbReference>
<dbReference type="SMART" id="SM00535">
    <property type="entry name" value="RIBOc"/>
    <property type="match status" value="1"/>
</dbReference>
<evidence type="ECO:0000256" key="7">
    <source>
        <dbReference type="PROSITE-ProRule" id="PRU00266"/>
    </source>
</evidence>
<evidence type="ECO:0000256" key="1">
    <source>
        <dbReference type="ARBA" id="ARBA00000109"/>
    </source>
</evidence>
<dbReference type="PANTHER" id="PTHR11207:SF0">
    <property type="entry name" value="RIBONUCLEASE 3"/>
    <property type="match status" value="1"/>
</dbReference>
<dbReference type="Gene3D" id="3.30.160.20">
    <property type="match status" value="2"/>
</dbReference>
<dbReference type="GO" id="GO:0006364">
    <property type="term" value="P:rRNA processing"/>
    <property type="evidence" value="ECO:0007669"/>
    <property type="project" value="InterPro"/>
</dbReference>
<feature type="compositionally biased region" description="Low complexity" evidence="8">
    <location>
        <begin position="220"/>
        <end position="230"/>
    </location>
</feature>
<dbReference type="Gene3D" id="1.10.1520.10">
    <property type="entry name" value="Ribonuclease III domain"/>
    <property type="match status" value="1"/>
</dbReference>
<dbReference type="GO" id="GO:0004525">
    <property type="term" value="F:ribonuclease III activity"/>
    <property type="evidence" value="ECO:0007669"/>
    <property type="project" value="UniProtKB-EC"/>
</dbReference>
<feature type="chain" id="PRO_5043937663" description="ribonuclease III" evidence="9">
    <location>
        <begin position="30"/>
        <end position="585"/>
    </location>
</feature>
<feature type="domain" description="DRBM" evidence="10">
    <location>
        <begin position="388"/>
        <end position="455"/>
    </location>
</feature>
<dbReference type="SUPFAM" id="SSF69065">
    <property type="entry name" value="RNase III domain-like"/>
    <property type="match status" value="1"/>
</dbReference>
<dbReference type="GeneID" id="88174413"/>
<dbReference type="KEGG" id="asau:88174413"/>
<protein>
    <recommendedName>
        <fullName evidence="2">ribonuclease III</fullName>
        <ecNumber evidence="2">3.1.26.3</ecNumber>
    </recommendedName>
</protein>
<dbReference type="Pfam" id="PF00636">
    <property type="entry name" value="Ribonuclease_3"/>
    <property type="match status" value="1"/>
</dbReference>
<evidence type="ECO:0000256" key="5">
    <source>
        <dbReference type="ARBA" id="ARBA00022801"/>
    </source>
</evidence>
<dbReference type="SMART" id="SM00358">
    <property type="entry name" value="DSRM"/>
    <property type="match status" value="2"/>
</dbReference>
<dbReference type="GO" id="GO:0005654">
    <property type="term" value="C:nucleoplasm"/>
    <property type="evidence" value="ECO:0007669"/>
    <property type="project" value="TreeGrafter"/>
</dbReference>
<evidence type="ECO:0000259" key="10">
    <source>
        <dbReference type="PROSITE" id="PS50137"/>
    </source>
</evidence>
<dbReference type="Proteomes" id="UP001338582">
    <property type="component" value="Chromosome 4"/>
</dbReference>
<feature type="region of interest" description="Disordered" evidence="8">
    <location>
        <begin position="181"/>
        <end position="231"/>
    </location>
</feature>
<evidence type="ECO:0000313" key="13">
    <source>
        <dbReference type="Proteomes" id="UP001338582"/>
    </source>
</evidence>
<keyword evidence="3" id="KW-0540">Nuclease</keyword>
<feature type="region of interest" description="Disordered" evidence="8">
    <location>
        <begin position="467"/>
        <end position="494"/>
    </location>
</feature>
<comment type="catalytic activity">
    <reaction evidence="1">
        <text>Endonucleolytic cleavage to 5'-phosphomonoester.</text>
        <dbReference type="EC" id="3.1.26.3"/>
    </reaction>
</comment>
<evidence type="ECO:0000256" key="3">
    <source>
        <dbReference type="ARBA" id="ARBA00022722"/>
    </source>
</evidence>
<dbReference type="InterPro" id="IPR040540">
    <property type="entry name" value="RNase_3_N"/>
</dbReference>
<keyword evidence="13" id="KW-1185">Reference proteome</keyword>
<organism evidence="12 13">
    <name type="scientific">Australozyma saopauloensis</name>
    <dbReference type="NCBI Taxonomy" id="291208"/>
    <lineage>
        <taxon>Eukaryota</taxon>
        <taxon>Fungi</taxon>
        <taxon>Dikarya</taxon>
        <taxon>Ascomycota</taxon>
        <taxon>Saccharomycotina</taxon>
        <taxon>Pichiomycetes</taxon>
        <taxon>Metschnikowiaceae</taxon>
        <taxon>Australozyma</taxon>
    </lineage>
</organism>
<dbReference type="PANTHER" id="PTHR11207">
    <property type="entry name" value="RIBONUCLEASE III"/>
    <property type="match status" value="1"/>
</dbReference>
<dbReference type="Pfam" id="PF18497">
    <property type="entry name" value="RNase_3_N"/>
    <property type="match status" value="1"/>
</dbReference>
<dbReference type="InterPro" id="IPR000999">
    <property type="entry name" value="RNase_III_dom"/>
</dbReference>
<dbReference type="PROSITE" id="PS50142">
    <property type="entry name" value="RNASE_3_2"/>
    <property type="match status" value="1"/>
</dbReference>
<evidence type="ECO:0000256" key="6">
    <source>
        <dbReference type="ARBA" id="ARBA00022884"/>
    </source>
</evidence>
<dbReference type="GO" id="GO:0030847">
    <property type="term" value="P:termination of RNA polymerase II transcription, exosome-dependent"/>
    <property type="evidence" value="ECO:0007669"/>
    <property type="project" value="UniProtKB-ARBA"/>
</dbReference>
<dbReference type="FunFam" id="1.10.1520.10:FF:000001">
    <property type="entry name" value="Ribonuclease 3"/>
    <property type="match status" value="1"/>
</dbReference>
<evidence type="ECO:0000256" key="2">
    <source>
        <dbReference type="ARBA" id="ARBA00012177"/>
    </source>
</evidence>
<evidence type="ECO:0000313" key="12">
    <source>
        <dbReference type="EMBL" id="WPK26006.1"/>
    </source>
</evidence>